<sequence length="263" mass="30087">MKKRIRLIASDLDGTLLLNGAQSLRPGTCRLVHDLTRKGVYFLAASGRQYPNLRRLFAPVQGEIGYICENGCLSFFQGEMIHKEIMERELGQEILHAIQEKEGCEILLSGANTSYLQPKDMAYYYHMRDVVRNNVTLVPDIFQVREEYMKISVYEKDGIENSAPYWKEKFGDKVTVVTSGNAWLDMMPKNVNKGLAMRKVMDYLQVDPDECMAFGDNYNDLEMLELVGHPVAMETAKPEVKAVSRYRTDTVEHMLEVLLADMQ</sequence>
<dbReference type="InterPro" id="IPR006379">
    <property type="entry name" value="HAD-SF_hydro_IIB"/>
</dbReference>
<accession>A0A9D1TAQ1</accession>
<reference evidence="1" key="1">
    <citation type="submission" date="2020-10" db="EMBL/GenBank/DDBJ databases">
        <authorList>
            <person name="Gilroy R."/>
        </authorList>
    </citation>
    <scope>NUCLEOTIDE SEQUENCE</scope>
    <source>
        <strain evidence="1">CHK188-20938</strain>
    </source>
</reference>
<reference evidence="1" key="2">
    <citation type="journal article" date="2021" name="PeerJ">
        <title>Extensive microbial diversity within the chicken gut microbiome revealed by metagenomics and culture.</title>
        <authorList>
            <person name="Gilroy R."/>
            <person name="Ravi A."/>
            <person name="Getino M."/>
            <person name="Pursley I."/>
            <person name="Horton D.L."/>
            <person name="Alikhan N.F."/>
            <person name="Baker D."/>
            <person name="Gharbi K."/>
            <person name="Hall N."/>
            <person name="Watson M."/>
            <person name="Adriaenssens E.M."/>
            <person name="Foster-Nyarko E."/>
            <person name="Jarju S."/>
            <person name="Secka A."/>
            <person name="Antonio M."/>
            <person name="Oren A."/>
            <person name="Chaudhuri R.R."/>
            <person name="La Ragione R."/>
            <person name="Hildebrand F."/>
            <person name="Pallen M.J."/>
        </authorList>
    </citation>
    <scope>NUCLEOTIDE SEQUENCE</scope>
    <source>
        <strain evidence="1">CHK188-20938</strain>
    </source>
</reference>
<proteinExistence type="predicted"/>
<dbReference type="PANTHER" id="PTHR10000:SF53">
    <property type="entry name" value="5-AMINO-6-(5-PHOSPHO-D-RIBITYLAMINO)URACIL PHOSPHATASE YBJI-RELATED"/>
    <property type="match status" value="1"/>
</dbReference>
<organism evidence="1 2">
    <name type="scientific">Candidatus Scatomonas pullistercoris</name>
    <dbReference type="NCBI Taxonomy" id="2840920"/>
    <lineage>
        <taxon>Bacteria</taxon>
        <taxon>Bacillati</taxon>
        <taxon>Bacillota</taxon>
        <taxon>Clostridia</taxon>
        <taxon>Lachnospirales</taxon>
        <taxon>Lachnospiraceae</taxon>
        <taxon>Lachnospiraceae incertae sedis</taxon>
        <taxon>Candidatus Scatomonas</taxon>
    </lineage>
</organism>
<dbReference type="InterPro" id="IPR000150">
    <property type="entry name" value="Cof"/>
</dbReference>
<dbReference type="Pfam" id="PF08282">
    <property type="entry name" value="Hydrolase_3"/>
    <property type="match status" value="1"/>
</dbReference>
<dbReference type="GO" id="GO:0000287">
    <property type="term" value="F:magnesium ion binding"/>
    <property type="evidence" value="ECO:0007669"/>
    <property type="project" value="TreeGrafter"/>
</dbReference>
<dbReference type="Proteomes" id="UP000824169">
    <property type="component" value="Unassembled WGS sequence"/>
</dbReference>
<dbReference type="Gene3D" id="3.30.1240.10">
    <property type="match status" value="1"/>
</dbReference>
<dbReference type="NCBIfam" id="TIGR01484">
    <property type="entry name" value="HAD-SF-IIB"/>
    <property type="match status" value="1"/>
</dbReference>
<dbReference type="EMBL" id="DVOO01000022">
    <property type="protein sequence ID" value="HIV25630.1"/>
    <property type="molecule type" value="Genomic_DNA"/>
</dbReference>
<keyword evidence="1" id="KW-0378">Hydrolase</keyword>
<protein>
    <submittedName>
        <fullName evidence="1">HAD family hydrolase</fullName>
    </submittedName>
</protein>
<dbReference type="NCBIfam" id="TIGR00099">
    <property type="entry name" value="Cof-subfamily"/>
    <property type="match status" value="1"/>
</dbReference>
<dbReference type="SUPFAM" id="SSF56784">
    <property type="entry name" value="HAD-like"/>
    <property type="match status" value="1"/>
</dbReference>
<dbReference type="GO" id="GO:0016791">
    <property type="term" value="F:phosphatase activity"/>
    <property type="evidence" value="ECO:0007669"/>
    <property type="project" value="TreeGrafter"/>
</dbReference>
<dbReference type="PROSITE" id="PS01229">
    <property type="entry name" value="COF_2"/>
    <property type="match status" value="1"/>
</dbReference>
<evidence type="ECO:0000313" key="1">
    <source>
        <dbReference type="EMBL" id="HIV25630.1"/>
    </source>
</evidence>
<gene>
    <name evidence="1" type="ORF">IAB71_07600</name>
</gene>
<evidence type="ECO:0000313" key="2">
    <source>
        <dbReference type="Proteomes" id="UP000824169"/>
    </source>
</evidence>
<dbReference type="AlphaFoldDB" id="A0A9D1TAQ1"/>
<dbReference type="GO" id="GO:0005829">
    <property type="term" value="C:cytosol"/>
    <property type="evidence" value="ECO:0007669"/>
    <property type="project" value="TreeGrafter"/>
</dbReference>
<dbReference type="InterPro" id="IPR023214">
    <property type="entry name" value="HAD_sf"/>
</dbReference>
<dbReference type="SFLD" id="SFLDG01140">
    <property type="entry name" value="C2.B:_Phosphomannomutase_and_P"/>
    <property type="match status" value="1"/>
</dbReference>
<name>A0A9D1TAQ1_9FIRM</name>
<dbReference type="InterPro" id="IPR036412">
    <property type="entry name" value="HAD-like_sf"/>
</dbReference>
<comment type="caution">
    <text evidence="1">The sequence shown here is derived from an EMBL/GenBank/DDBJ whole genome shotgun (WGS) entry which is preliminary data.</text>
</comment>
<dbReference type="Gene3D" id="3.40.50.1000">
    <property type="entry name" value="HAD superfamily/HAD-like"/>
    <property type="match status" value="1"/>
</dbReference>
<dbReference type="SFLD" id="SFLDS00003">
    <property type="entry name" value="Haloacid_Dehalogenase"/>
    <property type="match status" value="1"/>
</dbReference>
<dbReference type="PROSITE" id="PS01228">
    <property type="entry name" value="COF_1"/>
    <property type="match status" value="1"/>
</dbReference>
<dbReference type="PANTHER" id="PTHR10000">
    <property type="entry name" value="PHOSPHOSERINE PHOSPHATASE"/>
    <property type="match status" value="1"/>
</dbReference>